<dbReference type="AlphaFoldDB" id="A0A366FRS0"/>
<dbReference type="EMBL" id="QNRK01000003">
    <property type="protein sequence ID" value="RBP17257.1"/>
    <property type="molecule type" value="Genomic_DNA"/>
</dbReference>
<comment type="similarity">
    <text evidence="1">Belongs to the leucine-binding protein family.</text>
</comment>
<evidence type="ECO:0000259" key="3">
    <source>
        <dbReference type="Pfam" id="PF13458"/>
    </source>
</evidence>
<dbReference type="RefSeq" id="WP_113887881.1">
    <property type="nucleotide sequence ID" value="NZ_QNRK01000003.1"/>
</dbReference>
<dbReference type="SUPFAM" id="SSF53822">
    <property type="entry name" value="Periplasmic binding protein-like I"/>
    <property type="match status" value="1"/>
</dbReference>
<name>A0A366FRS0_9HYPH</name>
<protein>
    <submittedName>
        <fullName evidence="4">Amino acid/amide ABC transporter substrate-binding protein (HAAT family)</fullName>
    </submittedName>
</protein>
<dbReference type="OrthoDB" id="9768099at2"/>
<accession>A0A366FRS0</accession>
<reference evidence="4 5" key="1">
    <citation type="submission" date="2018-06" db="EMBL/GenBank/DDBJ databases">
        <title>Genomic Encyclopedia of Type Strains, Phase IV (KMG-IV): sequencing the most valuable type-strain genomes for metagenomic binning, comparative biology and taxonomic classification.</title>
        <authorList>
            <person name="Goeker M."/>
        </authorList>
    </citation>
    <scope>NUCLEOTIDE SEQUENCE [LARGE SCALE GENOMIC DNA]</scope>
    <source>
        <strain evidence="4 5">DSM 24875</strain>
    </source>
</reference>
<dbReference type="InterPro" id="IPR028082">
    <property type="entry name" value="Peripla_BP_I"/>
</dbReference>
<evidence type="ECO:0000313" key="4">
    <source>
        <dbReference type="EMBL" id="RBP17257.1"/>
    </source>
</evidence>
<evidence type="ECO:0000256" key="2">
    <source>
        <dbReference type="ARBA" id="ARBA00022729"/>
    </source>
</evidence>
<organism evidence="4 5">
    <name type="scientific">Roseiarcus fermentans</name>
    <dbReference type="NCBI Taxonomy" id="1473586"/>
    <lineage>
        <taxon>Bacteria</taxon>
        <taxon>Pseudomonadati</taxon>
        <taxon>Pseudomonadota</taxon>
        <taxon>Alphaproteobacteria</taxon>
        <taxon>Hyphomicrobiales</taxon>
        <taxon>Roseiarcaceae</taxon>
        <taxon>Roseiarcus</taxon>
    </lineage>
</organism>
<evidence type="ECO:0000256" key="1">
    <source>
        <dbReference type="ARBA" id="ARBA00010062"/>
    </source>
</evidence>
<proteinExistence type="inferred from homology"/>
<feature type="domain" description="Leucine-binding protein" evidence="3">
    <location>
        <begin position="58"/>
        <end position="369"/>
    </location>
</feature>
<gene>
    <name evidence="4" type="ORF">DFR50_103143</name>
</gene>
<comment type="caution">
    <text evidence="4">The sequence shown here is derived from an EMBL/GenBank/DDBJ whole genome shotgun (WGS) entry which is preliminary data.</text>
</comment>
<evidence type="ECO:0000313" key="5">
    <source>
        <dbReference type="Proteomes" id="UP000253529"/>
    </source>
</evidence>
<keyword evidence="5" id="KW-1185">Reference proteome</keyword>
<dbReference type="InterPro" id="IPR028081">
    <property type="entry name" value="Leu-bd"/>
</dbReference>
<keyword evidence="2" id="KW-0732">Signal</keyword>
<dbReference type="Proteomes" id="UP000253529">
    <property type="component" value="Unassembled WGS sequence"/>
</dbReference>
<dbReference type="PANTHER" id="PTHR47151:SF2">
    <property type="entry name" value="AMINO ACID BINDING PROTEIN"/>
    <property type="match status" value="1"/>
</dbReference>
<dbReference type="PANTHER" id="PTHR47151">
    <property type="entry name" value="LEU/ILE/VAL-BINDING ABC TRANSPORTER SUBUNIT"/>
    <property type="match status" value="1"/>
</dbReference>
<sequence>MKAAASGSIETALERRAFLLGVSAAAAFPAAAFGAPLQSTRPPPIVIGFVDEPGPAGSVRTGVELAIAQINAKGGPLGRPFSLVPVSVEGGADEASQRAAAVSAARQLTGHADLVAVIGHATVSAAIAASITYEQAGVLYLNALVTDDTLTQHGFQMVFTTIESDGEIAAHMATFAFTEGLRRVVILRSRQPEAERLGASFSVEAARLGMSIVAERAFAARETNFRNVIADLASKQFNAAFIAADDAQAVALAEQMYQRNARVPLLLGKHIDADGFRSALGSNPLPVLAPVRLSPADTREGVAAFRAAYRARYDRSPDGWSLEGYEAANLLAALIVRCRGSNPLALASELRFSFAWKGAKGLYSFARNGALYTRAPVVVKLAEGAATYYLPDS</sequence>
<dbReference type="Pfam" id="PF13458">
    <property type="entry name" value="Peripla_BP_6"/>
    <property type="match status" value="1"/>
</dbReference>
<dbReference type="Gene3D" id="3.40.50.2300">
    <property type="match status" value="2"/>
</dbReference>